<dbReference type="EMBL" id="MN739942">
    <property type="protein sequence ID" value="QHT78860.1"/>
    <property type="molecule type" value="Genomic_DNA"/>
</dbReference>
<feature type="domain" description="Glycosyltransferase 2-like" evidence="1">
    <location>
        <begin position="259"/>
        <end position="322"/>
    </location>
</feature>
<dbReference type="SUPFAM" id="SSF53448">
    <property type="entry name" value="Nucleotide-diphospho-sugar transferases"/>
    <property type="match status" value="1"/>
</dbReference>
<dbReference type="AlphaFoldDB" id="A0A6C0HEQ7"/>
<dbReference type="InterPro" id="IPR001173">
    <property type="entry name" value="Glyco_trans_2-like"/>
</dbReference>
<protein>
    <recommendedName>
        <fullName evidence="1">Glycosyltransferase 2-like domain-containing protein</fullName>
    </recommendedName>
</protein>
<dbReference type="PANTHER" id="PTHR43630:SF2">
    <property type="entry name" value="GLYCOSYLTRANSFERASE"/>
    <property type="match status" value="1"/>
</dbReference>
<dbReference type="Gene3D" id="3.90.550.10">
    <property type="entry name" value="Spore Coat Polysaccharide Biosynthesis Protein SpsA, Chain A"/>
    <property type="match status" value="1"/>
</dbReference>
<name>A0A6C0HEQ7_9ZZZZ</name>
<dbReference type="SUPFAM" id="SSF81901">
    <property type="entry name" value="HCP-like"/>
    <property type="match status" value="1"/>
</dbReference>
<dbReference type="Gene3D" id="1.25.40.10">
    <property type="entry name" value="Tetratricopeptide repeat domain"/>
    <property type="match status" value="1"/>
</dbReference>
<evidence type="ECO:0000313" key="2">
    <source>
        <dbReference type="EMBL" id="QHT78860.1"/>
    </source>
</evidence>
<dbReference type="InterPro" id="IPR011990">
    <property type="entry name" value="TPR-like_helical_dom_sf"/>
</dbReference>
<sequence length="907" mass="107138">MEDLQDLQLDTVYITSLYKIQSNSNIEGLQELFIPFLTLNIPIIIFTDIESLHYDNEFITCIYLPRSNLISFTQKTAKLPEYRNNEKDTLEFLQLMNAKPEFLYRATKLKPAKNYVWFDFGILKIIKNQSKFLETMKVLDRYAIDNKIVIPGCLPKNSVNLNTLFIFPIWRFCGGLFIASSKIIERFYYLNLTELKKCFELQSLTWEVNIWASIENKHSELFSWYSGDHNDTILPQEIKVKDTPVLLNNKKKLILLTMIKNESRAIRRCLDAARSICDAICICDTGSTDNTLEIISEYLEHSQVPGKVYNHEWKNFGHNRSLSFLACVDYCKELGWDLDSTYGVLIDADMILCRGPKFSKDELIHEGYTLIQKSPGVEYSNVRLVRLGFNWKCLGVTHEYWDGYNPCFLPIDFAYINDVGDGGCKDDKFIRDVKLLEAGLQEEPKNERYLFYLAQSYKDSGNIDKSIEFYNKRITAGGWYEEIWYSMYTLMKLYAEKKDAPMVEMWGQKAYEYRKERVENILYLVRFFLDKRQYFKAWHYWTLGNGTPKPPDLLFIEPEAYTYGFDKELIILHNYVMPHKKKDILEHTIRYFNTYKDGWSYSNLKWFVEKLPIKKHEIEFQPIGDFTPTSTSFCRQEDGKYRVNVRYVNYRIQPDGSYMMFENGILNRNHAVRTINYECIMDSKFNIVSPLQLMNIEDIPKHASHIKGLEDVRIFMKENQLHYIATTLEYSYNGKIRQHTGKYSIQNHRFENNRSIKPPSETDCEKNWIPYKENKIIYKWHPFQIGSISNDSDTLVIESNQETPWFFSNMRGSSTLVEEGEYLWGITHIVIYEQPRKYYHIIVKIDPTTDKLIAYTNPFYFVNNSIEYCLGLEKRGEVFYSFISQNDANPIFVEWNESDLIWKTIHI</sequence>
<dbReference type="InterPro" id="IPR029044">
    <property type="entry name" value="Nucleotide-diphossugar_trans"/>
</dbReference>
<proteinExistence type="predicted"/>
<evidence type="ECO:0000259" key="1">
    <source>
        <dbReference type="Pfam" id="PF00535"/>
    </source>
</evidence>
<dbReference type="Pfam" id="PF00535">
    <property type="entry name" value="Glycos_transf_2"/>
    <property type="match status" value="1"/>
</dbReference>
<dbReference type="PANTHER" id="PTHR43630">
    <property type="entry name" value="POLY-BETA-1,6-N-ACETYL-D-GLUCOSAMINE SYNTHASE"/>
    <property type="match status" value="1"/>
</dbReference>
<reference evidence="2" key="1">
    <citation type="journal article" date="2020" name="Nature">
        <title>Giant virus diversity and host interactions through global metagenomics.</title>
        <authorList>
            <person name="Schulz F."/>
            <person name="Roux S."/>
            <person name="Paez-Espino D."/>
            <person name="Jungbluth S."/>
            <person name="Walsh D.A."/>
            <person name="Denef V.J."/>
            <person name="McMahon K.D."/>
            <person name="Konstantinidis K.T."/>
            <person name="Eloe-Fadrosh E.A."/>
            <person name="Kyrpides N.C."/>
            <person name="Woyke T."/>
        </authorList>
    </citation>
    <scope>NUCLEOTIDE SEQUENCE</scope>
    <source>
        <strain evidence="2">GVMAG-M-3300023179-97</strain>
    </source>
</reference>
<organism evidence="2">
    <name type="scientific">viral metagenome</name>
    <dbReference type="NCBI Taxonomy" id="1070528"/>
    <lineage>
        <taxon>unclassified sequences</taxon>
        <taxon>metagenomes</taxon>
        <taxon>organismal metagenomes</taxon>
    </lineage>
</organism>
<accession>A0A6C0HEQ7</accession>